<dbReference type="Pfam" id="PF00069">
    <property type="entry name" value="Pkinase"/>
    <property type="match status" value="1"/>
</dbReference>
<dbReference type="SUPFAM" id="SSF56112">
    <property type="entry name" value="Protein kinase-like (PK-like)"/>
    <property type="match status" value="2"/>
</dbReference>
<organism evidence="3 4">
    <name type="scientific">Neocucurbitaria cava</name>
    <dbReference type="NCBI Taxonomy" id="798079"/>
    <lineage>
        <taxon>Eukaryota</taxon>
        <taxon>Fungi</taxon>
        <taxon>Dikarya</taxon>
        <taxon>Ascomycota</taxon>
        <taxon>Pezizomycotina</taxon>
        <taxon>Dothideomycetes</taxon>
        <taxon>Pleosporomycetidae</taxon>
        <taxon>Pleosporales</taxon>
        <taxon>Pleosporineae</taxon>
        <taxon>Cucurbitariaceae</taxon>
        <taxon>Neocucurbitaria</taxon>
    </lineage>
</organism>
<sequence>MDCDQSDGDGSAREMNATGSASQSTDRKWRPDNSVDTGSSYLETNDSITTDATTTLSLETLIRNSMIKAAGNESHRFLPKDKLEEIVTPDNVHRELLRANWQFLAPVFSFGEDYHLKHQVILPFTETRENPESKLAGGGANRQASQEAFDREVKALKRLSGHPHEHVVQLLATYQSKGRQYMVFPWADGNLRDFWMKNPVQPSQSAMNADAPRWLAYQCVGLARALQGIHQFEINEPNTLELSLQDRQKTYGRHGDLKPENILWFKTEDGAKDSTSNGTLKIADFGFTEFHSAQTSSNVRTSAVRGFTSTFMAPELNLEKRVSSSYDIWSFGCLLLEFTAWYLRGWRGVEEFSKKRAADSEDEVVSGMFFRKHVDAGNRLNASLKLSVLEEIDSLKRDPACSDFILDLLGLIENRLLVVRSEHRAGVRTVVEILESLKSKCDEDAAYCTARVGSTGRLGLGSSSIIELDSSDDGSFDGSSTYDYTALYGLCNRVLETISNALEATSWVHKDTSIINHLRNTLMHLEHWKSSIHWISVMADPSRSDLDPGNVISEVLESLEDYDPFLSGIIRSCLEDISETLNEIMKEENQQTDSLLSTNLRKDLDTATQCLGAQLIPLRAFAETFKDQSDINQITPQLHVIDIESPEMPSHNSVKDLISPSIGPDTDFWSIEDHLRSVQVHGQEPEQVFLPLKVLENVLTEEEIEGQLIYFREEDLDGATQPDSREYITLIRTKHLKIFAILLMLNKGKDIRKFIEVGVNDEHLPLIGSQKRGETNLTSSKAMGRPLEFIRFWKAHEVDSFLQYQRRINVPYLDFDATTGSVRHVDFAPQTILPFLECGEFQHGSYSSISKVRIHPDCHGFKGILEKIQTNELFAIKRLHSTHQDELESHFHEEVEMLKPLSRSHNHLVSLLMTWSYQDNYYLLFPCAECDLADFWNNASHAPRWETQSNNHDLDTVRWMSEQTTGLMDAIASLHFPSSLDAIPKYDPQDGRGILVISDFGSSTLNTANSRSNAQADKVSVTPTYRPPEYDLEGGTVSRAADIWSFGCVLLEFVCWGLGGGELVRTFSEERTERYITGAYSDAFFDAKIIKDEEYAITVKSQVSAFSAKLHQNIYCTQYLHDLLDIIGNDMVVVLSPGRARLSSRQLTAKFRGLHQKVISSESYCQNPCPEDRVVKSQEPVKASLNKTILVRAEKRSVPIWLPSIESSEIPGKDHRSTTDHLSITSVSMDEAMTEISGTTSPPPLDASEEPSKEIESHEAPILAMSERSTMDSVGNNLMQQYI</sequence>
<dbReference type="OrthoDB" id="1046782at2759"/>
<dbReference type="CDD" id="cd00180">
    <property type="entry name" value="PKc"/>
    <property type="match status" value="1"/>
</dbReference>
<dbReference type="SMART" id="SM00220">
    <property type="entry name" value="S_TKc"/>
    <property type="match status" value="1"/>
</dbReference>
<feature type="compositionally biased region" description="Polar residues" evidence="1">
    <location>
        <begin position="1267"/>
        <end position="1276"/>
    </location>
</feature>
<evidence type="ECO:0000256" key="1">
    <source>
        <dbReference type="SAM" id="MobiDB-lite"/>
    </source>
</evidence>
<dbReference type="GO" id="GO:0005524">
    <property type="term" value="F:ATP binding"/>
    <property type="evidence" value="ECO:0007669"/>
    <property type="project" value="InterPro"/>
</dbReference>
<gene>
    <name evidence="3" type="ORF">N0V83_000347</name>
</gene>
<dbReference type="Gene3D" id="1.10.510.10">
    <property type="entry name" value="Transferase(Phosphotransferase) domain 1"/>
    <property type="match status" value="3"/>
</dbReference>
<dbReference type="EMBL" id="JAPEUY010000001">
    <property type="protein sequence ID" value="KAJ4377522.1"/>
    <property type="molecule type" value="Genomic_DNA"/>
</dbReference>
<evidence type="ECO:0000259" key="2">
    <source>
        <dbReference type="PROSITE" id="PS50011"/>
    </source>
</evidence>
<feature type="domain" description="Protein kinase" evidence="2">
    <location>
        <begin position="835"/>
        <end position="1158"/>
    </location>
</feature>
<reference evidence="3" key="1">
    <citation type="submission" date="2022-10" db="EMBL/GenBank/DDBJ databases">
        <title>Tapping the CABI collections for fungal endophytes: first genome assemblies for Collariella, Neodidymelliopsis, Ascochyta clinopodiicola, Didymella pomorum, Didymosphaeria variabile, Neocosmospora piperis and Neocucurbitaria cava.</title>
        <authorList>
            <person name="Hill R."/>
        </authorList>
    </citation>
    <scope>NUCLEOTIDE SEQUENCE</scope>
    <source>
        <strain evidence="3">IMI 356814</strain>
    </source>
</reference>
<feature type="region of interest" description="Disordered" evidence="1">
    <location>
        <begin position="1"/>
        <end position="46"/>
    </location>
</feature>
<accession>A0A9W8YJQ6</accession>
<dbReference type="InterPro" id="IPR000719">
    <property type="entry name" value="Prot_kinase_dom"/>
</dbReference>
<feature type="compositionally biased region" description="Basic and acidic residues" evidence="1">
    <location>
        <begin position="1250"/>
        <end position="1259"/>
    </location>
</feature>
<dbReference type="Proteomes" id="UP001140560">
    <property type="component" value="Unassembled WGS sequence"/>
</dbReference>
<comment type="caution">
    <text evidence="3">The sequence shown here is derived from an EMBL/GenBank/DDBJ whole genome shotgun (WGS) entry which is preliminary data.</text>
</comment>
<evidence type="ECO:0000313" key="3">
    <source>
        <dbReference type="EMBL" id="KAJ4377522.1"/>
    </source>
</evidence>
<protein>
    <recommendedName>
        <fullName evidence="2">Protein kinase domain-containing protein</fullName>
    </recommendedName>
</protein>
<dbReference type="PANTHER" id="PTHR24359:SF37">
    <property type="entry name" value="PROTEIN KINASE DOMAIN-CONTAINING PROTEIN"/>
    <property type="match status" value="1"/>
</dbReference>
<dbReference type="GO" id="GO:0004674">
    <property type="term" value="F:protein serine/threonine kinase activity"/>
    <property type="evidence" value="ECO:0007669"/>
    <property type="project" value="TreeGrafter"/>
</dbReference>
<proteinExistence type="predicted"/>
<evidence type="ECO:0000313" key="4">
    <source>
        <dbReference type="Proteomes" id="UP001140560"/>
    </source>
</evidence>
<feature type="domain" description="Protein kinase" evidence="2">
    <location>
        <begin position="62"/>
        <end position="437"/>
    </location>
</feature>
<feature type="region of interest" description="Disordered" evidence="1">
    <location>
        <begin position="1234"/>
        <end position="1276"/>
    </location>
</feature>
<name>A0A9W8YJQ6_9PLEO</name>
<dbReference type="PANTHER" id="PTHR24359">
    <property type="entry name" value="SERINE/THREONINE-PROTEIN KINASE SBK1"/>
    <property type="match status" value="1"/>
</dbReference>
<dbReference type="InterPro" id="IPR011009">
    <property type="entry name" value="Kinase-like_dom_sf"/>
</dbReference>
<dbReference type="PROSITE" id="PS50011">
    <property type="entry name" value="PROTEIN_KINASE_DOM"/>
    <property type="match status" value="2"/>
</dbReference>
<keyword evidence="4" id="KW-1185">Reference proteome</keyword>